<dbReference type="RefSeq" id="WP_310520450.1">
    <property type="nucleotide sequence ID" value="NZ_BAABBS010000002.1"/>
</dbReference>
<gene>
    <name evidence="2" type="ORF">RH861_07280</name>
</gene>
<evidence type="ECO:0000313" key="2">
    <source>
        <dbReference type="EMBL" id="MDR5691865.1"/>
    </source>
</evidence>
<organism evidence="2 3">
    <name type="scientific">Agromyces indicus</name>
    <dbReference type="NCBI Taxonomy" id="758919"/>
    <lineage>
        <taxon>Bacteria</taxon>
        <taxon>Bacillati</taxon>
        <taxon>Actinomycetota</taxon>
        <taxon>Actinomycetes</taxon>
        <taxon>Micrococcales</taxon>
        <taxon>Microbacteriaceae</taxon>
        <taxon>Agromyces</taxon>
    </lineage>
</organism>
<name>A0ABU1FJB5_9MICO</name>
<evidence type="ECO:0000256" key="1">
    <source>
        <dbReference type="SAM" id="MobiDB-lite"/>
    </source>
</evidence>
<feature type="compositionally biased region" description="Pro residues" evidence="1">
    <location>
        <begin position="128"/>
        <end position="140"/>
    </location>
</feature>
<reference evidence="3" key="1">
    <citation type="submission" date="2023-07" db="EMBL/GenBank/DDBJ databases">
        <title>Description of three actinobacteria isolated from air of manufacturing shop in a pharmaceutical factory.</title>
        <authorList>
            <person name="Zhang D.-F."/>
        </authorList>
    </citation>
    <scope>NUCLEOTIDE SEQUENCE [LARGE SCALE GENOMIC DNA]</scope>
    <source>
        <strain evidence="3">CCTCC AB 2011122</strain>
    </source>
</reference>
<feature type="region of interest" description="Disordered" evidence="1">
    <location>
        <begin position="109"/>
        <end position="140"/>
    </location>
</feature>
<feature type="compositionally biased region" description="Low complexity" evidence="1">
    <location>
        <begin position="117"/>
        <end position="127"/>
    </location>
</feature>
<keyword evidence="3" id="KW-1185">Reference proteome</keyword>
<comment type="caution">
    <text evidence="2">The sequence shown here is derived from an EMBL/GenBank/DDBJ whole genome shotgun (WGS) entry which is preliminary data.</text>
</comment>
<dbReference type="EMBL" id="JAVKGS010000002">
    <property type="protein sequence ID" value="MDR5691865.1"/>
    <property type="molecule type" value="Genomic_DNA"/>
</dbReference>
<sequence length="189" mass="21101">MTTAPTPRLRYEHAKRVASRFRRVEPFSTDRPEQVPAKLLRVVGVSRSDFVRMSQAERRSTLRRALAWQIADELNAPELRHEIPTTTPAEARVVDTPPETLATLRAKYRPRPRVEAEPTPAAESTPPASTPSPSPVPVPASPAAVVACVGGCGRLLPAKPAKPVRAYCRHECFPPRPKRRPRVREDWEL</sequence>
<dbReference type="Proteomes" id="UP001260072">
    <property type="component" value="Unassembled WGS sequence"/>
</dbReference>
<protein>
    <submittedName>
        <fullName evidence="2">Uncharacterized protein</fullName>
    </submittedName>
</protein>
<proteinExistence type="predicted"/>
<accession>A0ABU1FJB5</accession>
<evidence type="ECO:0000313" key="3">
    <source>
        <dbReference type="Proteomes" id="UP001260072"/>
    </source>
</evidence>